<dbReference type="PIRSF" id="PIRSF004846">
    <property type="entry name" value="ModA"/>
    <property type="match status" value="1"/>
</dbReference>
<dbReference type="EMBL" id="JAUMIT010000004">
    <property type="protein sequence ID" value="MDO3695150.1"/>
    <property type="molecule type" value="Genomic_DNA"/>
</dbReference>
<keyword evidence="5" id="KW-1185">Reference proteome</keyword>
<dbReference type="Pfam" id="PF13531">
    <property type="entry name" value="SBP_bac_11"/>
    <property type="match status" value="1"/>
</dbReference>
<evidence type="ECO:0000313" key="4">
    <source>
        <dbReference type="EMBL" id="MDO3695150.1"/>
    </source>
</evidence>
<comment type="caution">
    <text evidence="4">The sequence shown here is derived from an EMBL/GenBank/DDBJ whole genome shotgun (WGS) entry which is preliminary data.</text>
</comment>
<dbReference type="PANTHER" id="PTHR30632:SF14">
    <property type="entry name" value="TUNGSTATE_MOLYBDATE_CHROMATE-BINDING PROTEIN MODA"/>
    <property type="match status" value="1"/>
</dbReference>
<accession>A0ABT8VT46</accession>
<proteinExistence type="inferred from homology"/>
<protein>
    <submittedName>
        <fullName evidence="4">Molybdate ABC transporter substrate-binding protein</fullName>
    </submittedName>
</protein>
<gene>
    <name evidence="4" type="primary">modA</name>
    <name evidence="4" type="ORF">QVZ41_09870</name>
</gene>
<reference evidence="4" key="1">
    <citation type="submission" date="2023-07" db="EMBL/GenBank/DDBJ databases">
        <title>Wenyingzhuangia sp. chi5 genome sequencing and assembly.</title>
        <authorList>
            <person name="Park S."/>
        </authorList>
    </citation>
    <scope>NUCLEOTIDE SEQUENCE</scope>
    <source>
        <strain evidence="4">Chi5</strain>
    </source>
</reference>
<dbReference type="Gene3D" id="3.40.190.10">
    <property type="entry name" value="Periplasmic binding protein-like II"/>
    <property type="match status" value="2"/>
</dbReference>
<dbReference type="InterPro" id="IPR005950">
    <property type="entry name" value="ModA"/>
</dbReference>
<evidence type="ECO:0000313" key="5">
    <source>
        <dbReference type="Proteomes" id="UP001168642"/>
    </source>
</evidence>
<dbReference type="NCBIfam" id="TIGR01256">
    <property type="entry name" value="modA"/>
    <property type="match status" value="1"/>
</dbReference>
<evidence type="ECO:0000256" key="1">
    <source>
        <dbReference type="ARBA" id="ARBA00009175"/>
    </source>
</evidence>
<dbReference type="RefSeq" id="WP_302884409.1">
    <property type="nucleotide sequence ID" value="NZ_JAUMIT010000004.1"/>
</dbReference>
<organism evidence="4 5">
    <name type="scientific">Wenyingzhuangia gilva</name>
    <dbReference type="NCBI Taxonomy" id="3057677"/>
    <lineage>
        <taxon>Bacteria</taxon>
        <taxon>Pseudomonadati</taxon>
        <taxon>Bacteroidota</taxon>
        <taxon>Flavobacteriia</taxon>
        <taxon>Flavobacteriales</taxon>
        <taxon>Flavobacteriaceae</taxon>
        <taxon>Wenyingzhuangia</taxon>
    </lineage>
</organism>
<sequence length="259" mass="28957">MQYKFIIYLLSIFGFLLVSGCDTKKEKDANPYNKITIATAANMQFAMKKIASVFEKDSGVKCNMVISSSGKLTAQIKKGAPYDIFVAANMKYPEEIYKSGLSYKAPKVYAYGKLVLWTMNKQTKPSLKLLANSKIKHIALANPATAPYGFAAIEVLKKHQLYNKVKDKLVFGESISQTNQFITLQSAEVGFTAMSVVMSPTMKDKGTWVEVDKKNYTPIEQGIVIIKHKGLTNPSALKFYDFLFSEKAQSILKDYGYDI</sequence>
<dbReference type="Proteomes" id="UP001168642">
    <property type="component" value="Unassembled WGS sequence"/>
</dbReference>
<dbReference type="InterPro" id="IPR044084">
    <property type="entry name" value="AvModA-like_subst-bd"/>
</dbReference>
<dbReference type="SUPFAM" id="SSF53850">
    <property type="entry name" value="Periplasmic binding protein-like II"/>
    <property type="match status" value="1"/>
</dbReference>
<keyword evidence="2" id="KW-0479">Metal-binding</keyword>
<dbReference type="InterPro" id="IPR050682">
    <property type="entry name" value="ModA/WtpA"/>
</dbReference>
<comment type="similarity">
    <text evidence="1">Belongs to the bacterial solute-binding protein ModA family.</text>
</comment>
<evidence type="ECO:0000256" key="2">
    <source>
        <dbReference type="ARBA" id="ARBA00022723"/>
    </source>
</evidence>
<dbReference type="CDD" id="cd13539">
    <property type="entry name" value="PBP2_AvModA"/>
    <property type="match status" value="1"/>
</dbReference>
<evidence type="ECO:0000256" key="3">
    <source>
        <dbReference type="ARBA" id="ARBA00022729"/>
    </source>
</evidence>
<keyword evidence="3" id="KW-0732">Signal</keyword>
<dbReference type="PANTHER" id="PTHR30632">
    <property type="entry name" value="MOLYBDATE-BINDING PERIPLASMIC PROTEIN"/>
    <property type="match status" value="1"/>
</dbReference>
<name>A0ABT8VT46_9FLAO</name>
<dbReference type="PROSITE" id="PS51257">
    <property type="entry name" value="PROKAR_LIPOPROTEIN"/>
    <property type="match status" value="1"/>
</dbReference>